<keyword evidence="3" id="KW-1185">Reference proteome</keyword>
<gene>
    <name evidence="2" type="ORF">QYE76_057700</name>
</gene>
<evidence type="ECO:0000313" key="3">
    <source>
        <dbReference type="Proteomes" id="UP001231189"/>
    </source>
</evidence>
<dbReference type="Pfam" id="PF12697">
    <property type="entry name" value="Abhydrolase_6"/>
    <property type="match status" value="1"/>
</dbReference>
<sequence length="274" mass="30033">MTERCNPMEGTSSGKHFILIHGLCHGAWCWYKLVPMLRAAGHRVTALDLAASGAHPARMDEVASFEDYSRPLLDAVAGAGEDERLVLVGHSFGGLSVALAMERFPRKVAAAVFLTASMPCAGTRLGLIVEEFLRRMEPDFLMDSKWMVLNTDQGARTAVALGPKLLAAKLYDRSSAEDLVLATMVTRPGSQFVEDPMMKDETLLTEANYGSVKKLFVVVKDDAGTSEEMQRWMQDLSPGTESEEIAGADHMAMCSRPREVCDVLLRIISKYCGE</sequence>
<dbReference type="Gene3D" id="3.40.50.1820">
    <property type="entry name" value="alpha/beta hydrolase"/>
    <property type="match status" value="1"/>
</dbReference>
<evidence type="ECO:0000313" key="2">
    <source>
        <dbReference type="EMBL" id="KAK1669541.1"/>
    </source>
</evidence>
<dbReference type="PANTHER" id="PTHR10992">
    <property type="entry name" value="METHYLESTERASE FAMILY MEMBER"/>
    <property type="match status" value="1"/>
</dbReference>
<dbReference type="PANTHER" id="PTHR10992:SF1035">
    <property type="entry name" value="ESTERASE PIR7A-RELATED"/>
    <property type="match status" value="1"/>
</dbReference>
<dbReference type="GO" id="GO:0009696">
    <property type="term" value="P:salicylic acid metabolic process"/>
    <property type="evidence" value="ECO:0007669"/>
    <property type="project" value="TreeGrafter"/>
</dbReference>
<dbReference type="GO" id="GO:0080032">
    <property type="term" value="F:methyl jasmonate esterase activity"/>
    <property type="evidence" value="ECO:0007669"/>
    <property type="project" value="TreeGrafter"/>
</dbReference>
<name>A0AAD8T401_LOLMU</name>
<dbReference type="SUPFAM" id="SSF53474">
    <property type="entry name" value="alpha/beta-Hydrolases"/>
    <property type="match status" value="1"/>
</dbReference>
<organism evidence="2 3">
    <name type="scientific">Lolium multiflorum</name>
    <name type="common">Italian ryegrass</name>
    <name type="synonym">Lolium perenne subsp. multiflorum</name>
    <dbReference type="NCBI Taxonomy" id="4521"/>
    <lineage>
        <taxon>Eukaryota</taxon>
        <taxon>Viridiplantae</taxon>
        <taxon>Streptophyta</taxon>
        <taxon>Embryophyta</taxon>
        <taxon>Tracheophyta</taxon>
        <taxon>Spermatophyta</taxon>
        <taxon>Magnoliopsida</taxon>
        <taxon>Liliopsida</taxon>
        <taxon>Poales</taxon>
        <taxon>Poaceae</taxon>
        <taxon>BOP clade</taxon>
        <taxon>Pooideae</taxon>
        <taxon>Poodae</taxon>
        <taxon>Poeae</taxon>
        <taxon>Poeae Chloroplast Group 2 (Poeae type)</taxon>
        <taxon>Loliodinae</taxon>
        <taxon>Loliinae</taxon>
        <taxon>Lolium</taxon>
    </lineage>
</organism>
<reference evidence="2" key="1">
    <citation type="submission" date="2023-07" db="EMBL/GenBank/DDBJ databases">
        <title>A chromosome-level genome assembly of Lolium multiflorum.</title>
        <authorList>
            <person name="Chen Y."/>
            <person name="Copetti D."/>
            <person name="Kolliker R."/>
            <person name="Studer B."/>
        </authorList>
    </citation>
    <scope>NUCLEOTIDE SEQUENCE</scope>
    <source>
        <strain evidence="2">02402/16</strain>
        <tissue evidence="2">Leaf</tissue>
    </source>
</reference>
<comment type="caution">
    <text evidence="2">The sequence shown here is derived from an EMBL/GenBank/DDBJ whole genome shotgun (WGS) entry which is preliminary data.</text>
</comment>
<dbReference type="Proteomes" id="UP001231189">
    <property type="component" value="Unassembled WGS sequence"/>
</dbReference>
<proteinExistence type="predicted"/>
<dbReference type="InterPro" id="IPR029058">
    <property type="entry name" value="AB_hydrolase_fold"/>
</dbReference>
<dbReference type="FunFam" id="3.40.50.1820:FF:000051">
    <property type="entry name" value="(S)-hydroxynitrile lyase"/>
    <property type="match status" value="1"/>
</dbReference>
<protein>
    <recommendedName>
        <fullName evidence="1">AB hydrolase-1 domain-containing protein</fullName>
    </recommendedName>
</protein>
<dbReference type="InterPro" id="IPR045889">
    <property type="entry name" value="MES/HNL"/>
</dbReference>
<accession>A0AAD8T401</accession>
<dbReference type="EMBL" id="JAUUTY010000003">
    <property type="protein sequence ID" value="KAK1669541.1"/>
    <property type="molecule type" value="Genomic_DNA"/>
</dbReference>
<feature type="domain" description="AB hydrolase-1" evidence="1">
    <location>
        <begin position="18"/>
        <end position="262"/>
    </location>
</feature>
<dbReference type="GO" id="GO:0009694">
    <property type="term" value="P:jasmonic acid metabolic process"/>
    <property type="evidence" value="ECO:0007669"/>
    <property type="project" value="TreeGrafter"/>
</dbReference>
<dbReference type="InterPro" id="IPR000073">
    <property type="entry name" value="AB_hydrolase_1"/>
</dbReference>
<dbReference type="GO" id="GO:0080030">
    <property type="term" value="F:methyl indole-3-acetate esterase activity"/>
    <property type="evidence" value="ECO:0007669"/>
    <property type="project" value="TreeGrafter"/>
</dbReference>
<dbReference type="GO" id="GO:0080031">
    <property type="term" value="F:methyl salicylate esterase activity"/>
    <property type="evidence" value="ECO:0007669"/>
    <property type="project" value="TreeGrafter"/>
</dbReference>
<evidence type="ECO:0000259" key="1">
    <source>
        <dbReference type="Pfam" id="PF12697"/>
    </source>
</evidence>
<dbReference type="AlphaFoldDB" id="A0AAD8T401"/>